<dbReference type="Gene3D" id="3.40.50.1980">
    <property type="entry name" value="Nitrogenase molybdenum iron protein domain"/>
    <property type="match status" value="2"/>
</dbReference>
<protein>
    <submittedName>
        <fullName evidence="2">ABC transporter substrate-binding protein</fullName>
    </submittedName>
</protein>
<dbReference type="Proteomes" id="UP001595814">
    <property type="component" value="Unassembled WGS sequence"/>
</dbReference>
<organism evidence="2 3">
    <name type="scientific">Euzebyella saccharophila</name>
    <dbReference type="NCBI Taxonomy" id="679664"/>
    <lineage>
        <taxon>Bacteria</taxon>
        <taxon>Pseudomonadati</taxon>
        <taxon>Bacteroidota</taxon>
        <taxon>Flavobacteriia</taxon>
        <taxon>Flavobacteriales</taxon>
        <taxon>Flavobacteriaceae</taxon>
        <taxon>Euzebyella</taxon>
    </lineage>
</organism>
<dbReference type="InterPro" id="IPR051030">
    <property type="entry name" value="Vitamin_B12-ABC_binding"/>
</dbReference>
<dbReference type="PANTHER" id="PTHR42860">
    <property type="entry name" value="VITAMIN B12-BINDING PROTEIN"/>
    <property type="match status" value="1"/>
</dbReference>
<proteinExistence type="predicted"/>
<dbReference type="SUPFAM" id="SSF53807">
    <property type="entry name" value="Helical backbone' metal receptor"/>
    <property type="match status" value="1"/>
</dbReference>
<reference evidence="3" key="1">
    <citation type="journal article" date="2019" name="Int. J. Syst. Evol. Microbiol.">
        <title>The Global Catalogue of Microorganisms (GCM) 10K type strain sequencing project: providing services to taxonomists for standard genome sequencing and annotation.</title>
        <authorList>
            <consortium name="The Broad Institute Genomics Platform"/>
            <consortium name="The Broad Institute Genome Sequencing Center for Infectious Disease"/>
            <person name="Wu L."/>
            <person name="Ma J."/>
        </authorList>
    </citation>
    <scope>NUCLEOTIDE SEQUENCE [LARGE SCALE GENOMIC DNA]</scope>
    <source>
        <strain evidence="3">CECT 7477</strain>
    </source>
</reference>
<dbReference type="PROSITE" id="PS50983">
    <property type="entry name" value="FE_B12_PBP"/>
    <property type="match status" value="1"/>
</dbReference>
<name>A0ABV8JZA0_9FLAO</name>
<dbReference type="PANTHER" id="PTHR42860:SF1">
    <property type="entry name" value="VITAMIN B12-BINDING PROTEIN"/>
    <property type="match status" value="1"/>
</dbReference>
<feature type="domain" description="Fe/B12 periplasmic-binding" evidence="1">
    <location>
        <begin position="4"/>
        <end position="292"/>
    </location>
</feature>
<gene>
    <name evidence="2" type="ORF">ACFOUT_14390</name>
</gene>
<dbReference type="InterPro" id="IPR002491">
    <property type="entry name" value="ABC_transptr_periplasmic_BD"/>
</dbReference>
<evidence type="ECO:0000313" key="3">
    <source>
        <dbReference type="Proteomes" id="UP001595814"/>
    </source>
</evidence>
<dbReference type="Pfam" id="PF01497">
    <property type="entry name" value="Peripla_BP_2"/>
    <property type="match status" value="1"/>
</dbReference>
<evidence type="ECO:0000313" key="2">
    <source>
        <dbReference type="EMBL" id="MFC4097075.1"/>
    </source>
</evidence>
<sequence>MSIKVCSFLPAVTQMIYDMGLQENLLGVTFECPSIALREKKPVVRCILEEKEYSSVEIDTFFTESKREGKELYYVDEKLLEEIAPDIIFTQDVCDVCQIDMECTMAAVAHLPKEPELISISPAGFSDVFENALTIAKTLGQEERAYQYLAALQKRIDKVVNELRERKVEPRRVSLLEWLDPIYNCGHWIPHQIELAGGVDMLSHPSGNSIAISWDKIRMYDPEIIIVAPCGFDTQRTLKEISHLLTKEGWTSLKAVKNKRVFIADFELFTQSSAGTLVDGIELLAGLFHPDYLTVPSRLQTRFQPFFEV</sequence>
<evidence type="ECO:0000259" key="1">
    <source>
        <dbReference type="PROSITE" id="PS50983"/>
    </source>
</evidence>
<comment type="caution">
    <text evidence="2">The sequence shown here is derived from an EMBL/GenBank/DDBJ whole genome shotgun (WGS) entry which is preliminary data.</text>
</comment>
<keyword evidence="3" id="KW-1185">Reference proteome</keyword>
<accession>A0ABV8JZA0</accession>
<dbReference type="RefSeq" id="WP_317175482.1">
    <property type="nucleotide sequence ID" value="NZ_JACYFJ010000002.1"/>
</dbReference>
<dbReference type="EMBL" id="JBHSAW010000010">
    <property type="protein sequence ID" value="MFC4097075.1"/>
    <property type="molecule type" value="Genomic_DNA"/>
</dbReference>